<dbReference type="Proteomes" id="UP001055117">
    <property type="component" value="Unassembled WGS sequence"/>
</dbReference>
<dbReference type="PANTHER" id="PTHR33653:SF1">
    <property type="entry name" value="RIBONUCLEASE VAPC2"/>
    <property type="match status" value="1"/>
</dbReference>
<evidence type="ECO:0000256" key="4">
    <source>
        <dbReference type="ARBA" id="ARBA00022723"/>
    </source>
</evidence>
<keyword evidence="11" id="KW-1185">Reference proteome</keyword>
<comment type="cofactor">
    <cofactor evidence="1 8">
        <name>Mg(2+)</name>
        <dbReference type="ChEBI" id="CHEBI:18420"/>
    </cofactor>
</comment>
<keyword evidence="2 8" id="KW-1277">Toxin-antitoxin system</keyword>
<comment type="function">
    <text evidence="8">Toxic component of a toxin-antitoxin (TA) system. An RNase.</text>
</comment>
<keyword evidence="5 8" id="KW-0378">Hydrolase</keyword>
<dbReference type="HAMAP" id="MF_00265">
    <property type="entry name" value="VapC_Nob1"/>
    <property type="match status" value="1"/>
</dbReference>
<accession>A0ABQ4QHA6</accession>
<comment type="caution">
    <text evidence="10">The sequence shown here is derived from an EMBL/GenBank/DDBJ whole genome shotgun (WGS) entry which is preliminary data.</text>
</comment>
<dbReference type="Pfam" id="PF01850">
    <property type="entry name" value="PIN"/>
    <property type="match status" value="1"/>
</dbReference>
<evidence type="ECO:0000256" key="7">
    <source>
        <dbReference type="ARBA" id="ARBA00038093"/>
    </source>
</evidence>
<sequence length="134" mass="14617">MIAIDTSAIVAILMRKPEADAFLRLILGEHVIVGTSTLIETCTVLEQKLPGQARRAVDRFLDDSLINIVAFDAAMFEAGADAFLRSGKGRGHPAQLNFRDCFTYAVARTYAVPLLFNGDDFVHTDFVPAFVPAS</sequence>
<evidence type="ECO:0000256" key="1">
    <source>
        <dbReference type="ARBA" id="ARBA00001946"/>
    </source>
</evidence>
<gene>
    <name evidence="8" type="primary">vapC</name>
    <name evidence="10" type="ORF">AFCDBAGC_2492</name>
</gene>
<evidence type="ECO:0000313" key="11">
    <source>
        <dbReference type="Proteomes" id="UP001055117"/>
    </source>
</evidence>
<dbReference type="RefSeq" id="WP_147830229.1">
    <property type="nucleotide sequence ID" value="NZ_BPQG01000036.1"/>
</dbReference>
<evidence type="ECO:0000256" key="3">
    <source>
        <dbReference type="ARBA" id="ARBA00022722"/>
    </source>
</evidence>
<feature type="domain" description="PIN" evidence="9">
    <location>
        <begin position="3"/>
        <end position="126"/>
    </location>
</feature>
<proteinExistence type="inferred from homology"/>
<keyword evidence="8" id="KW-0800">Toxin</keyword>
<dbReference type="Gene3D" id="3.40.50.1010">
    <property type="entry name" value="5'-nuclease"/>
    <property type="match status" value="1"/>
</dbReference>
<organism evidence="10 11">
    <name type="scientific">Methylobacterium cerastii</name>
    <dbReference type="NCBI Taxonomy" id="932741"/>
    <lineage>
        <taxon>Bacteria</taxon>
        <taxon>Pseudomonadati</taxon>
        <taxon>Pseudomonadota</taxon>
        <taxon>Alphaproteobacteria</taxon>
        <taxon>Hyphomicrobiales</taxon>
        <taxon>Methylobacteriaceae</taxon>
        <taxon>Methylobacterium</taxon>
    </lineage>
</organism>
<dbReference type="EC" id="3.1.-.-" evidence="8"/>
<name>A0ABQ4QHA6_9HYPH</name>
<keyword evidence="3 8" id="KW-0540">Nuclease</keyword>
<comment type="similarity">
    <text evidence="7 8">Belongs to the PINc/VapC protein family.</text>
</comment>
<keyword evidence="4 8" id="KW-0479">Metal-binding</keyword>
<evidence type="ECO:0000259" key="9">
    <source>
        <dbReference type="Pfam" id="PF01850"/>
    </source>
</evidence>
<dbReference type="PANTHER" id="PTHR33653">
    <property type="entry name" value="RIBONUCLEASE VAPC2"/>
    <property type="match status" value="1"/>
</dbReference>
<protein>
    <recommendedName>
        <fullName evidence="8">Ribonuclease VapC</fullName>
        <shortName evidence="8">RNase VapC</shortName>
        <ecNumber evidence="8">3.1.-.-</ecNumber>
    </recommendedName>
    <alternativeName>
        <fullName evidence="8">Toxin VapC</fullName>
    </alternativeName>
</protein>
<dbReference type="InterPro" id="IPR050556">
    <property type="entry name" value="Type_II_TA_system_RNase"/>
</dbReference>
<dbReference type="InterPro" id="IPR029060">
    <property type="entry name" value="PIN-like_dom_sf"/>
</dbReference>
<dbReference type="InterPro" id="IPR022907">
    <property type="entry name" value="VapC_family"/>
</dbReference>
<dbReference type="CDD" id="cd09871">
    <property type="entry name" value="PIN_MtVapC28-VapC30-like"/>
    <property type="match status" value="1"/>
</dbReference>
<dbReference type="InterPro" id="IPR002716">
    <property type="entry name" value="PIN_dom"/>
</dbReference>
<evidence type="ECO:0000313" key="10">
    <source>
        <dbReference type="EMBL" id="GJD44625.1"/>
    </source>
</evidence>
<feature type="binding site" evidence="8">
    <location>
        <position position="100"/>
    </location>
    <ligand>
        <name>Mg(2+)</name>
        <dbReference type="ChEBI" id="CHEBI:18420"/>
    </ligand>
</feature>
<reference evidence="10 11" key="1">
    <citation type="journal article" date="2021" name="Front. Microbiol.">
        <title>Comprehensive Comparative Genomics and Phenotyping of Methylobacterium Species.</title>
        <authorList>
            <person name="Alessa O."/>
            <person name="Ogura Y."/>
            <person name="Fujitani Y."/>
            <person name="Takami H."/>
            <person name="Hayashi T."/>
            <person name="Sahin N."/>
            <person name="Tani A."/>
        </authorList>
    </citation>
    <scope>NUCLEOTIDE SEQUENCE [LARGE SCALE GENOMIC DNA]</scope>
    <source>
        <strain evidence="10 11">DSM 23679</strain>
    </source>
</reference>
<evidence type="ECO:0000256" key="6">
    <source>
        <dbReference type="ARBA" id="ARBA00022842"/>
    </source>
</evidence>
<evidence type="ECO:0000256" key="5">
    <source>
        <dbReference type="ARBA" id="ARBA00022801"/>
    </source>
</evidence>
<evidence type="ECO:0000256" key="2">
    <source>
        <dbReference type="ARBA" id="ARBA00022649"/>
    </source>
</evidence>
<feature type="binding site" evidence="8">
    <location>
        <position position="5"/>
    </location>
    <ligand>
        <name>Mg(2+)</name>
        <dbReference type="ChEBI" id="CHEBI:18420"/>
    </ligand>
</feature>
<evidence type="ECO:0000256" key="8">
    <source>
        <dbReference type="HAMAP-Rule" id="MF_00265"/>
    </source>
</evidence>
<keyword evidence="6 8" id="KW-0460">Magnesium</keyword>
<dbReference type="SUPFAM" id="SSF88723">
    <property type="entry name" value="PIN domain-like"/>
    <property type="match status" value="1"/>
</dbReference>
<dbReference type="EMBL" id="BPQG01000036">
    <property type="protein sequence ID" value="GJD44625.1"/>
    <property type="molecule type" value="Genomic_DNA"/>
</dbReference>